<dbReference type="Proteomes" id="UP000002051">
    <property type="component" value="Unassembled WGS sequence"/>
</dbReference>
<dbReference type="HOGENOM" id="CLU_2018650_0_0_1"/>
<reference evidence="1 3" key="1">
    <citation type="journal article" date="2011" name="Nature">
        <title>The Medicago genome provides insight into the evolution of rhizobial symbioses.</title>
        <authorList>
            <person name="Young N.D."/>
            <person name="Debelle F."/>
            <person name="Oldroyd G.E."/>
            <person name="Geurts R."/>
            <person name="Cannon S.B."/>
            <person name="Udvardi M.K."/>
            <person name="Benedito V.A."/>
            <person name="Mayer K.F."/>
            <person name="Gouzy J."/>
            <person name="Schoof H."/>
            <person name="Van de Peer Y."/>
            <person name="Proost S."/>
            <person name="Cook D.R."/>
            <person name="Meyers B.C."/>
            <person name="Spannagl M."/>
            <person name="Cheung F."/>
            <person name="De Mita S."/>
            <person name="Krishnakumar V."/>
            <person name="Gundlach H."/>
            <person name="Zhou S."/>
            <person name="Mudge J."/>
            <person name="Bharti A.K."/>
            <person name="Murray J.D."/>
            <person name="Naoumkina M.A."/>
            <person name="Rosen B."/>
            <person name="Silverstein K.A."/>
            <person name="Tang H."/>
            <person name="Rombauts S."/>
            <person name="Zhao P.X."/>
            <person name="Zhou P."/>
            <person name="Barbe V."/>
            <person name="Bardou P."/>
            <person name="Bechner M."/>
            <person name="Bellec A."/>
            <person name="Berger A."/>
            <person name="Berges H."/>
            <person name="Bidwell S."/>
            <person name="Bisseling T."/>
            <person name="Choisne N."/>
            <person name="Couloux A."/>
            <person name="Denny R."/>
            <person name="Deshpande S."/>
            <person name="Dai X."/>
            <person name="Doyle J.J."/>
            <person name="Dudez A.M."/>
            <person name="Farmer A.D."/>
            <person name="Fouteau S."/>
            <person name="Franken C."/>
            <person name="Gibelin C."/>
            <person name="Gish J."/>
            <person name="Goldstein S."/>
            <person name="Gonzalez A.J."/>
            <person name="Green P.J."/>
            <person name="Hallab A."/>
            <person name="Hartog M."/>
            <person name="Hua A."/>
            <person name="Humphray S.J."/>
            <person name="Jeong D.H."/>
            <person name="Jing Y."/>
            <person name="Jocker A."/>
            <person name="Kenton S.M."/>
            <person name="Kim D.J."/>
            <person name="Klee K."/>
            <person name="Lai H."/>
            <person name="Lang C."/>
            <person name="Lin S."/>
            <person name="Macmil S.L."/>
            <person name="Magdelenat G."/>
            <person name="Matthews L."/>
            <person name="McCorrison J."/>
            <person name="Monaghan E.L."/>
            <person name="Mun J.H."/>
            <person name="Najar F.Z."/>
            <person name="Nicholson C."/>
            <person name="Noirot C."/>
            <person name="O'Bleness M."/>
            <person name="Paule C.R."/>
            <person name="Poulain J."/>
            <person name="Prion F."/>
            <person name="Qin B."/>
            <person name="Qu C."/>
            <person name="Retzel E.F."/>
            <person name="Riddle C."/>
            <person name="Sallet E."/>
            <person name="Samain S."/>
            <person name="Samson N."/>
            <person name="Sanders I."/>
            <person name="Saurat O."/>
            <person name="Scarpelli C."/>
            <person name="Schiex T."/>
            <person name="Segurens B."/>
            <person name="Severin A.J."/>
            <person name="Sherrier D.J."/>
            <person name="Shi R."/>
            <person name="Sims S."/>
            <person name="Singer S.R."/>
            <person name="Sinharoy S."/>
            <person name="Sterck L."/>
            <person name="Viollet A."/>
            <person name="Wang B.B."/>
            <person name="Wang K."/>
            <person name="Wang M."/>
            <person name="Wang X."/>
            <person name="Warfsmann J."/>
            <person name="Weissenbach J."/>
            <person name="White D.D."/>
            <person name="White J.D."/>
            <person name="Wiley G.B."/>
            <person name="Wincker P."/>
            <person name="Xing Y."/>
            <person name="Yang L."/>
            <person name="Yao Z."/>
            <person name="Ying F."/>
            <person name="Zhai J."/>
            <person name="Zhou L."/>
            <person name="Zuber A."/>
            <person name="Denarie J."/>
            <person name="Dixon R.A."/>
            <person name="May G.D."/>
            <person name="Schwartz D.C."/>
            <person name="Rogers J."/>
            <person name="Quetier F."/>
            <person name="Town C.D."/>
            <person name="Roe B.A."/>
        </authorList>
    </citation>
    <scope>NUCLEOTIDE SEQUENCE [LARGE SCALE GENOMIC DNA]</scope>
    <source>
        <strain evidence="1">A17</strain>
        <strain evidence="2 3">cv. Jemalong A17</strain>
    </source>
</reference>
<name>G7KTS8_MEDTR</name>
<gene>
    <name evidence="1" type="ordered locus">MTR_7g021560</name>
</gene>
<dbReference type="PaxDb" id="3880-AES77892"/>
<protein>
    <submittedName>
        <fullName evidence="1 2">Uncharacterized protein</fullName>
    </submittedName>
</protein>
<sequence length="123" mass="13643">MGSIDADTPFVLLNWLAELTNVKSLTINDTSLEVLSLVPDLLKVEFHSLWDLKSLGVKTRTPSSIPNGTFDFLLQNSPSAKVKIIDLLRGKKFKLPLFEKILGSEDMVLCLRTREGSKPRSSG</sequence>
<reference evidence="1 3" key="2">
    <citation type="journal article" date="2014" name="BMC Genomics">
        <title>An improved genome release (version Mt4.0) for the model legume Medicago truncatula.</title>
        <authorList>
            <person name="Tang H."/>
            <person name="Krishnakumar V."/>
            <person name="Bidwell S."/>
            <person name="Rosen B."/>
            <person name="Chan A."/>
            <person name="Zhou S."/>
            <person name="Gentzbittel L."/>
            <person name="Childs K.L."/>
            <person name="Yandell M."/>
            <person name="Gundlach H."/>
            <person name="Mayer K.F."/>
            <person name="Schwartz D.C."/>
            <person name="Town C.D."/>
        </authorList>
    </citation>
    <scope>GENOME REANNOTATION</scope>
    <source>
        <strain evidence="2 3">cv. Jemalong A17</strain>
    </source>
</reference>
<keyword evidence="3" id="KW-1185">Reference proteome</keyword>
<dbReference type="EnsemblPlants" id="AES77892">
    <property type="protein sequence ID" value="AES77892"/>
    <property type="gene ID" value="MTR_7g021560"/>
</dbReference>
<proteinExistence type="predicted"/>
<dbReference type="AlphaFoldDB" id="G7KTS8"/>
<dbReference type="EMBL" id="CM001223">
    <property type="protein sequence ID" value="AES77892.1"/>
    <property type="molecule type" value="Genomic_DNA"/>
</dbReference>
<accession>G7KTS8</accession>
<reference evidence="2" key="3">
    <citation type="submission" date="2015-04" db="UniProtKB">
        <authorList>
            <consortium name="EnsemblPlants"/>
        </authorList>
    </citation>
    <scope>IDENTIFICATION</scope>
    <source>
        <strain evidence="2">cv. Jemalong A17</strain>
    </source>
</reference>
<evidence type="ECO:0000313" key="2">
    <source>
        <dbReference type="EnsemblPlants" id="AES77892"/>
    </source>
</evidence>
<evidence type="ECO:0000313" key="1">
    <source>
        <dbReference type="EMBL" id="AES77892.1"/>
    </source>
</evidence>
<evidence type="ECO:0000313" key="3">
    <source>
        <dbReference type="Proteomes" id="UP000002051"/>
    </source>
</evidence>
<organism evidence="1 3">
    <name type="scientific">Medicago truncatula</name>
    <name type="common">Barrel medic</name>
    <name type="synonym">Medicago tribuloides</name>
    <dbReference type="NCBI Taxonomy" id="3880"/>
    <lineage>
        <taxon>Eukaryota</taxon>
        <taxon>Viridiplantae</taxon>
        <taxon>Streptophyta</taxon>
        <taxon>Embryophyta</taxon>
        <taxon>Tracheophyta</taxon>
        <taxon>Spermatophyta</taxon>
        <taxon>Magnoliopsida</taxon>
        <taxon>eudicotyledons</taxon>
        <taxon>Gunneridae</taxon>
        <taxon>Pentapetalae</taxon>
        <taxon>rosids</taxon>
        <taxon>fabids</taxon>
        <taxon>Fabales</taxon>
        <taxon>Fabaceae</taxon>
        <taxon>Papilionoideae</taxon>
        <taxon>50 kb inversion clade</taxon>
        <taxon>NPAAA clade</taxon>
        <taxon>Hologalegina</taxon>
        <taxon>IRL clade</taxon>
        <taxon>Trifolieae</taxon>
        <taxon>Medicago</taxon>
    </lineage>
</organism>